<keyword evidence="3" id="KW-0808">Transferase</keyword>
<dbReference type="PANTHER" id="PTHR42832">
    <property type="entry name" value="AMINO ACID AMINOTRANSFERASE"/>
    <property type="match status" value="1"/>
</dbReference>
<dbReference type="InterPro" id="IPR050881">
    <property type="entry name" value="LL-DAP_aminotransferase"/>
</dbReference>
<protein>
    <submittedName>
        <fullName evidence="6">Predicted protein</fullName>
    </submittedName>
</protein>
<dbReference type="CDD" id="cd00609">
    <property type="entry name" value="AAT_like"/>
    <property type="match status" value="1"/>
</dbReference>
<dbReference type="InterPro" id="IPR015421">
    <property type="entry name" value="PyrdxlP-dep_Trfase_major"/>
</dbReference>
<evidence type="ECO:0000259" key="5">
    <source>
        <dbReference type="SMART" id="SM00475"/>
    </source>
</evidence>
<dbReference type="Gene3D" id="1.10.150.20">
    <property type="entry name" value="5' to 3' exonuclease, C-terminal subdomain"/>
    <property type="match status" value="1"/>
</dbReference>
<dbReference type="GO" id="GO:0003677">
    <property type="term" value="F:DNA binding"/>
    <property type="evidence" value="ECO:0007669"/>
    <property type="project" value="UniProtKB-KW"/>
</dbReference>
<dbReference type="Pfam" id="PF10694">
    <property type="entry name" value="DUF2500"/>
    <property type="match status" value="1"/>
</dbReference>
<dbReference type="FunFam" id="1.10.150.20:FF:000003">
    <property type="entry name" value="DNA polymerase I"/>
    <property type="match status" value="1"/>
</dbReference>
<gene>
    <name evidence="6" type="ORF">PHYPADRAFT_103583</name>
</gene>
<dbReference type="Gene3D" id="3.90.1150.10">
    <property type="entry name" value="Aspartate Aminotransferase, domain 1"/>
    <property type="match status" value="1"/>
</dbReference>
<dbReference type="CDD" id="cd09898">
    <property type="entry name" value="H3TH_53EXO"/>
    <property type="match status" value="1"/>
</dbReference>
<dbReference type="GO" id="GO:0030170">
    <property type="term" value="F:pyridoxal phosphate binding"/>
    <property type="evidence" value="ECO:0007669"/>
    <property type="project" value="InterPro"/>
</dbReference>
<accession>A9U6W8</accession>
<dbReference type="AlphaFoldDB" id="A9U6W8"/>
<keyword evidence="4" id="KW-0238">DNA-binding</keyword>
<dbReference type="InterPro" id="IPR002421">
    <property type="entry name" value="5-3_exonuclease"/>
</dbReference>
<dbReference type="InterPro" id="IPR015422">
    <property type="entry name" value="PyrdxlP-dep_Trfase_small"/>
</dbReference>
<dbReference type="Gene3D" id="2.40.50.660">
    <property type="match status" value="1"/>
</dbReference>
<feature type="domain" description="5'-3' exonuclease" evidence="5">
    <location>
        <begin position="169"/>
        <end position="344"/>
    </location>
</feature>
<dbReference type="SMART" id="SM00475">
    <property type="entry name" value="53EXOc"/>
    <property type="match status" value="1"/>
</dbReference>
<dbReference type="InterPro" id="IPR019635">
    <property type="entry name" value="DUF2500"/>
</dbReference>
<sequence length="445" mass="47952">MSSSWRSDKLDRLGSSIFSEVARWRREATAAGLDVIDLSIGSPDLPPSAAVRQALAEAALRPEAYRYPSSEGSIEFRRTAAEWLRHRFGTEVDPETEVVTLMGSQDGLAHLATAICNPGDTAIVPDPGYPIYAASLAVAGVEAAFLPLRAEGGFLPDPDFLSEDVWDKARFVLIGLPGNPIGTAAGMDVLERLVDKARRHRTLLVLDLAYSEMGYGSYRPFSLVDEKVSVVIMKKGHGNYMVYTPQTLLEERGLTPAQIIDVKGLMGDASDNYPGVKGIGEKTAHKLVQEHGSVEGILASLELLSKTVRAKIEADLDMLHLSRRLATIHCEAPVALAMDDCCCFVFVLVIGKGVFAWGSDNAAEMITISCKVVDKRTKVSGGSGDFSAGTAYYAAFEFVDGSLVELRMPADEFGLPVAGDVGELTYQGTRYKGFERHMHASGAGS</sequence>
<proteinExistence type="predicted"/>
<dbReference type="GO" id="GO:0008409">
    <property type="term" value="F:5'-3' exonuclease activity"/>
    <property type="evidence" value="ECO:0007669"/>
    <property type="project" value="InterPro"/>
</dbReference>
<organism>
    <name type="scientific">Physcomitrium patens</name>
    <name type="common">Spreading-leaved earth moss</name>
    <name type="synonym">Physcomitrella patens</name>
    <dbReference type="NCBI Taxonomy" id="3218"/>
    <lineage>
        <taxon>Eukaryota</taxon>
        <taxon>Viridiplantae</taxon>
        <taxon>Streptophyta</taxon>
        <taxon>Embryophyta</taxon>
        <taxon>Bryophyta</taxon>
        <taxon>Bryophytina</taxon>
        <taxon>Bryopsida</taxon>
        <taxon>Funariidae</taxon>
        <taxon>Funariales</taxon>
        <taxon>Funariaceae</taxon>
        <taxon>Physcomitrium</taxon>
    </lineage>
</organism>
<dbReference type="SUPFAM" id="SSF47807">
    <property type="entry name" value="5' to 3' exonuclease, C-terminal subdomain"/>
    <property type="match status" value="1"/>
</dbReference>
<dbReference type="GO" id="GO:0006139">
    <property type="term" value="P:nucleobase-containing compound metabolic process"/>
    <property type="evidence" value="ECO:0007669"/>
    <property type="project" value="UniProtKB-ARBA"/>
</dbReference>
<dbReference type="SMART" id="SM00279">
    <property type="entry name" value="HhH2"/>
    <property type="match status" value="1"/>
</dbReference>
<dbReference type="SUPFAM" id="SSF53383">
    <property type="entry name" value="PLP-dependent transferases"/>
    <property type="match status" value="1"/>
</dbReference>
<dbReference type="EMBL" id="DS546238">
    <property type="protein sequence ID" value="EDQ48585.1"/>
    <property type="molecule type" value="Genomic_DNA"/>
</dbReference>
<keyword evidence="2" id="KW-0032">Aminotransferase</keyword>
<evidence type="ECO:0000256" key="4">
    <source>
        <dbReference type="ARBA" id="ARBA00023125"/>
    </source>
</evidence>
<evidence type="ECO:0000313" key="6">
    <source>
        <dbReference type="EMBL" id="EDQ48585.1"/>
    </source>
</evidence>
<evidence type="ECO:0000256" key="1">
    <source>
        <dbReference type="ARBA" id="ARBA00001933"/>
    </source>
</evidence>
<dbReference type="InterPro" id="IPR020045">
    <property type="entry name" value="DNA_polI_H3TH"/>
</dbReference>
<dbReference type="InterPro" id="IPR008918">
    <property type="entry name" value="HhH2"/>
</dbReference>
<dbReference type="InterPro" id="IPR015424">
    <property type="entry name" value="PyrdxlP-dep_Trfase"/>
</dbReference>
<dbReference type="InterPro" id="IPR036279">
    <property type="entry name" value="5-3_exonuclease_C_sf"/>
</dbReference>
<reference evidence="6" key="1">
    <citation type="journal article" date="2008" name="Science">
        <title>The Physcomitrella genome reveals evolutionary insights into the conquest of land by plants.</title>
        <authorList>
            <person name="Rensing S."/>
            <person name="Lang D."/>
            <person name="Zimmer A."/>
            <person name="Terry A."/>
            <person name="Salamov A."/>
            <person name="Shapiro H."/>
            <person name="Nishiyama T."/>
            <person name="Perroud P.-F."/>
            <person name="Lindquist E."/>
            <person name="Kamisugi Y."/>
            <person name="Tanahashi T."/>
            <person name="Sakakibara K."/>
            <person name="Fujita T."/>
            <person name="Oishi K."/>
            <person name="Shin-I T."/>
            <person name="Kuroki Y."/>
            <person name="Toyoda A."/>
            <person name="Suzuki Y."/>
            <person name="Hashimoto A."/>
            <person name="Yamaguchi K."/>
            <person name="Sugano A."/>
            <person name="Kohara Y."/>
            <person name="Fujiyama A."/>
            <person name="Anterola A."/>
            <person name="Aoki S."/>
            <person name="Ashton N."/>
            <person name="Barbazuk W.B."/>
            <person name="Barker E."/>
            <person name="Bennetzen J."/>
            <person name="Bezanilla M."/>
            <person name="Blankenship R."/>
            <person name="Cho S.H."/>
            <person name="Dutcher S."/>
            <person name="Estelle M."/>
            <person name="Fawcett J.A."/>
            <person name="Gundlach H."/>
            <person name="Hanada K."/>
            <person name="Heyl A."/>
            <person name="Hicks K.A."/>
            <person name="Hugh J."/>
            <person name="Lohr M."/>
            <person name="Mayer K."/>
            <person name="Melkozernov A."/>
            <person name="Murata T."/>
            <person name="Nelson D."/>
            <person name="Pils B."/>
            <person name="Prigge M."/>
            <person name="Reiss B."/>
            <person name="Renner T."/>
            <person name="Rombauts S."/>
            <person name="Rushton P."/>
            <person name="Sanderfoot A."/>
            <person name="Schween G."/>
            <person name="Shiu S.-H."/>
            <person name="Stueber K."/>
            <person name="Theodoulou F.L."/>
            <person name="Tu H."/>
            <person name="Van de Peer Y."/>
            <person name="Verrier P.J."/>
            <person name="Waters E."/>
            <person name="Wood A."/>
            <person name="Yang L."/>
            <person name="Cove D."/>
            <person name="Cuming A."/>
            <person name="Hasebe M."/>
            <person name="Lucas S."/>
            <person name="Mishler D.B."/>
            <person name="Reski R."/>
            <person name="Grigoriev I."/>
            <person name="Quatrano R.S."/>
            <person name="Boore J.L."/>
        </authorList>
    </citation>
    <scope>NUCLEOTIDE SEQUENCE [LARGE SCALE GENOMIC DNA]</scope>
</reference>
<dbReference type="Gene3D" id="3.40.640.10">
    <property type="entry name" value="Type I PLP-dependent aspartate aminotransferase-like (Major domain)"/>
    <property type="match status" value="1"/>
</dbReference>
<dbReference type="PANTHER" id="PTHR42832:SF3">
    <property type="entry name" value="L-GLUTAMINE--4-(METHYLSULFANYL)-2-OXOBUTANOATE AMINOTRANSFERASE"/>
    <property type="match status" value="1"/>
</dbReference>
<comment type="cofactor">
    <cofactor evidence="1">
        <name>pyridoxal 5'-phosphate</name>
        <dbReference type="ChEBI" id="CHEBI:597326"/>
    </cofactor>
</comment>
<dbReference type="InterPro" id="IPR004839">
    <property type="entry name" value="Aminotransferase_I/II_large"/>
</dbReference>
<dbReference type="HOGENOM" id="CLU_812802_0_0_1"/>
<dbReference type="Pfam" id="PF01367">
    <property type="entry name" value="5_3_exonuc"/>
    <property type="match status" value="1"/>
</dbReference>
<evidence type="ECO:0000256" key="3">
    <source>
        <dbReference type="ARBA" id="ARBA00022679"/>
    </source>
</evidence>
<evidence type="ECO:0000256" key="2">
    <source>
        <dbReference type="ARBA" id="ARBA00022576"/>
    </source>
</evidence>
<dbReference type="Pfam" id="PF00155">
    <property type="entry name" value="Aminotran_1_2"/>
    <property type="match status" value="1"/>
</dbReference>
<dbReference type="GO" id="GO:0008483">
    <property type="term" value="F:transaminase activity"/>
    <property type="evidence" value="ECO:0007669"/>
    <property type="project" value="UniProtKB-KW"/>
</dbReference>
<dbReference type="eggNOG" id="KOG0257">
    <property type="taxonomic scope" value="Eukaryota"/>
</dbReference>
<name>A9U6W8_PHYPA</name>